<name>A0A9D5A7E7_PEA</name>
<sequence>MMLLSLQMSAADWLQVDTLKKLRIDEGSLAFPVINCKPAQDQILSHLSLKVKTYGLKQQETINNMPRKQLLWMSRMIVLVESFGLGGEIHSSIYSKPPVLPSLESEWRHGSVVPSVLLSILKPHMLPPPDVDLCKSVLRPTENEAASVSLLSSGVNGGATFSKLNSQDESDGKTRFEYFKLQADYFQLLNYHDCELRASEFKRLALDLHSQNEITVETHDVAIDAFLLAAECHVNLHFMLEPLQTSNCRQTSETSKIP</sequence>
<dbReference type="AlphaFoldDB" id="A0A9D5A7E7"/>
<evidence type="ECO:0000313" key="1">
    <source>
        <dbReference type="EMBL" id="KAI5397253.1"/>
    </source>
</evidence>
<dbReference type="EMBL" id="JAMSHJ010000006">
    <property type="protein sequence ID" value="KAI5397253.1"/>
    <property type="molecule type" value="Genomic_DNA"/>
</dbReference>
<dbReference type="Gramene" id="Psat06G0317500-T1">
    <property type="protein sequence ID" value="KAI5397253.1"/>
    <property type="gene ID" value="KIW84_063175"/>
</dbReference>
<accession>A0A9D5A7E7</accession>
<dbReference type="PANTHER" id="PTHR35833">
    <property type="entry name" value="GALACTOSE-BINDING DOMAIN-LIKE, ARMADILLO-TYPE FOLD PROTEIN-RELATED"/>
    <property type="match status" value="1"/>
</dbReference>
<gene>
    <name evidence="1" type="ORF">KIW84_063175</name>
</gene>
<keyword evidence="2" id="KW-1185">Reference proteome</keyword>
<dbReference type="Proteomes" id="UP001058974">
    <property type="component" value="Chromosome 6"/>
</dbReference>
<protein>
    <submittedName>
        <fullName evidence="1">Uncharacterized protein</fullName>
    </submittedName>
</protein>
<proteinExistence type="predicted"/>
<dbReference type="PANTHER" id="PTHR35833:SF1">
    <property type="entry name" value="GALACTOSE-BINDING DOMAIN-CONTAINING PROTEIN"/>
    <property type="match status" value="1"/>
</dbReference>
<reference evidence="1 2" key="1">
    <citation type="journal article" date="2022" name="Nat. Genet.">
        <title>Improved pea reference genome and pan-genome highlight genomic features and evolutionary characteristics.</title>
        <authorList>
            <person name="Yang T."/>
            <person name="Liu R."/>
            <person name="Luo Y."/>
            <person name="Hu S."/>
            <person name="Wang D."/>
            <person name="Wang C."/>
            <person name="Pandey M.K."/>
            <person name="Ge S."/>
            <person name="Xu Q."/>
            <person name="Li N."/>
            <person name="Li G."/>
            <person name="Huang Y."/>
            <person name="Saxena R.K."/>
            <person name="Ji Y."/>
            <person name="Li M."/>
            <person name="Yan X."/>
            <person name="He Y."/>
            <person name="Liu Y."/>
            <person name="Wang X."/>
            <person name="Xiang C."/>
            <person name="Varshney R.K."/>
            <person name="Ding H."/>
            <person name="Gao S."/>
            <person name="Zong X."/>
        </authorList>
    </citation>
    <scope>NUCLEOTIDE SEQUENCE [LARGE SCALE GENOMIC DNA]</scope>
    <source>
        <strain evidence="1 2">cv. Zhongwan 6</strain>
    </source>
</reference>
<evidence type="ECO:0000313" key="2">
    <source>
        <dbReference type="Proteomes" id="UP001058974"/>
    </source>
</evidence>
<organism evidence="1 2">
    <name type="scientific">Pisum sativum</name>
    <name type="common">Garden pea</name>
    <name type="synonym">Lathyrus oleraceus</name>
    <dbReference type="NCBI Taxonomy" id="3888"/>
    <lineage>
        <taxon>Eukaryota</taxon>
        <taxon>Viridiplantae</taxon>
        <taxon>Streptophyta</taxon>
        <taxon>Embryophyta</taxon>
        <taxon>Tracheophyta</taxon>
        <taxon>Spermatophyta</taxon>
        <taxon>Magnoliopsida</taxon>
        <taxon>eudicotyledons</taxon>
        <taxon>Gunneridae</taxon>
        <taxon>Pentapetalae</taxon>
        <taxon>rosids</taxon>
        <taxon>fabids</taxon>
        <taxon>Fabales</taxon>
        <taxon>Fabaceae</taxon>
        <taxon>Papilionoideae</taxon>
        <taxon>50 kb inversion clade</taxon>
        <taxon>NPAAA clade</taxon>
        <taxon>Hologalegina</taxon>
        <taxon>IRL clade</taxon>
        <taxon>Fabeae</taxon>
        <taxon>Lathyrus</taxon>
    </lineage>
</organism>
<comment type="caution">
    <text evidence="1">The sequence shown here is derived from an EMBL/GenBank/DDBJ whole genome shotgun (WGS) entry which is preliminary data.</text>
</comment>